<reference evidence="1" key="2">
    <citation type="journal article" date="2015" name="Fish Shellfish Immunol.">
        <title>Early steps in the European eel (Anguilla anguilla)-Vibrio vulnificus interaction in the gills: Role of the RtxA13 toxin.</title>
        <authorList>
            <person name="Callol A."/>
            <person name="Pajuelo D."/>
            <person name="Ebbesson L."/>
            <person name="Teles M."/>
            <person name="MacKenzie S."/>
            <person name="Amaro C."/>
        </authorList>
    </citation>
    <scope>NUCLEOTIDE SEQUENCE</scope>
</reference>
<dbReference type="AlphaFoldDB" id="A0A0E9UVM4"/>
<proteinExistence type="predicted"/>
<reference evidence="1" key="1">
    <citation type="submission" date="2014-11" db="EMBL/GenBank/DDBJ databases">
        <authorList>
            <person name="Amaro Gonzalez C."/>
        </authorList>
    </citation>
    <scope>NUCLEOTIDE SEQUENCE</scope>
</reference>
<organism evidence="1">
    <name type="scientific">Anguilla anguilla</name>
    <name type="common">European freshwater eel</name>
    <name type="synonym">Muraena anguilla</name>
    <dbReference type="NCBI Taxonomy" id="7936"/>
    <lineage>
        <taxon>Eukaryota</taxon>
        <taxon>Metazoa</taxon>
        <taxon>Chordata</taxon>
        <taxon>Craniata</taxon>
        <taxon>Vertebrata</taxon>
        <taxon>Euteleostomi</taxon>
        <taxon>Actinopterygii</taxon>
        <taxon>Neopterygii</taxon>
        <taxon>Teleostei</taxon>
        <taxon>Anguilliformes</taxon>
        <taxon>Anguillidae</taxon>
        <taxon>Anguilla</taxon>
    </lineage>
</organism>
<evidence type="ECO:0000313" key="1">
    <source>
        <dbReference type="EMBL" id="JAH69862.1"/>
    </source>
</evidence>
<dbReference type="EMBL" id="GBXM01038715">
    <property type="protein sequence ID" value="JAH69862.1"/>
    <property type="molecule type" value="Transcribed_RNA"/>
</dbReference>
<name>A0A0E9UVM4_ANGAN</name>
<protein>
    <submittedName>
        <fullName evidence="1">Uncharacterized protein</fullName>
    </submittedName>
</protein>
<accession>A0A0E9UVM4</accession>
<sequence>MPVMLVAAADCCPDRPLASAAALLAANSCRNARANARPTTCAPITTICARYLAMACPSSDRQDYPSKYFS</sequence>